<organism evidence="9 10">
    <name type="scientific">Hydrogenovibrio marinus</name>
    <dbReference type="NCBI Taxonomy" id="28885"/>
    <lineage>
        <taxon>Bacteria</taxon>
        <taxon>Pseudomonadati</taxon>
        <taxon>Pseudomonadota</taxon>
        <taxon>Gammaproteobacteria</taxon>
        <taxon>Thiotrichales</taxon>
        <taxon>Piscirickettsiaceae</taxon>
        <taxon>Hydrogenovibrio</taxon>
    </lineage>
</organism>
<dbReference type="InterPro" id="IPR005900">
    <property type="entry name" value="6-phosphogluconolactonase_DevB"/>
</dbReference>
<comment type="function">
    <text evidence="2 7">Hydrolysis of 6-phosphogluconolactone to 6-phosphogluconate.</text>
</comment>
<evidence type="ECO:0000256" key="4">
    <source>
        <dbReference type="ARBA" id="ARBA00010662"/>
    </source>
</evidence>
<evidence type="ECO:0000256" key="2">
    <source>
        <dbReference type="ARBA" id="ARBA00002681"/>
    </source>
</evidence>
<sequence length="235" mass="26419">MNTSLPNNWIALQTAEDVAQKVTEQILLIAEQSISQKGSFHFITAGGSTPNRCYELLSKADSDWARWHIYMGDERCYPETHAERNSVALTQYWLGKQGQIPNDQIHFMPMELGLETASKAYNDIVHAVIDSVGCFDLCLLGMGEDGHTASLFPGHFYIEDQYTVLEHQSPKPPSERLSLSFETLCNSKTVIKIVTGASKHQAIQQWLKGENLPISNIYGLENTFTYLSEDVFKTL</sequence>
<dbReference type="RefSeq" id="WP_029908984.1">
    <property type="nucleotide sequence ID" value="NZ_AP020335.1"/>
</dbReference>
<feature type="domain" description="Glucosamine/galactosamine-6-phosphate isomerase" evidence="8">
    <location>
        <begin position="14"/>
        <end position="217"/>
    </location>
</feature>
<dbReference type="GO" id="GO:0017057">
    <property type="term" value="F:6-phosphogluconolactonase activity"/>
    <property type="evidence" value="ECO:0007669"/>
    <property type="project" value="UniProtKB-UniRule"/>
</dbReference>
<comment type="pathway">
    <text evidence="3 7">Carbohydrate degradation; pentose phosphate pathway; D-ribulose 5-phosphate from D-glucose 6-phosphate (oxidative stage): step 2/3.</text>
</comment>
<dbReference type="InterPro" id="IPR039104">
    <property type="entry name" value="6PGL"/>
</dbReference>
<dbReference type="AlphaFoldDB" id="A0A066ZSA7"/>
<dbReference type="PANTHER" id="PTHR11054">
    <property type="entry name" value="6-PHOSPHOGLUCONOLACTONASE"/>
    <property type="match status" value="1"/>
</dbReference>
<dbReference type="PANTHER" id="PTHR11054:SF0">
    <property type="entry name" value="6-PHOSPHOGLUCONOLACTONASE"/>
    <property type="match status" value="1"/>
</dbReference>
<comment type="catalytic activity">
    <reaction evidence="1 7">
        <text>6-phospho-D-glucono-1,5-lactone + H2O = 6-phospho-D-gluconate + H(+)</text>
        <dbReference type="Rhea" id="RHEA:12556"/>
        <dbReference type="ChEBI" id="CHEBI:15377"/>
        <dbReference type="ChEBI" id="CHEBI:15378"/>
        <dbReference type="ChEBI" id="CHEBI:57955"/>
        <dbReference type="ChEBI" id="CHEBI:58759"/>
        <dbReference type="EC" id="3.1.1.31"/>
    </reaction>
</comment>
<dbReference type="InterPro" id="IPR006148">
    <property type="entry name" value="Glc/Gal-6P_isomerase"/>
</dbReference>
<reference evidence="9 10" key="1">
    <citation type="submission" date="2014-04" db="EMBL/GenBank/DDBJ databases">
        <title>Draft genome sequence of Hydrogenovibrio marinus MH-110, a model organism for aerobic H2 metabolism.</title>
        <authorList>
            <person name="Cha H.J."/>
            <person name="Jo B.H."/>
            <person name="Hwang B.H."/>
        </authorList>
    </citation>
    <scope>NUCLEOTIDE SEQUENCE [LARGE SCALE GENOMIC DNA]</scope>
    <source>
        <strain evidence="9 10">MH-110</strain>
    </source>
</reference>
<dbReference type="Proteomes" id="UP000027341">
    <property type="component" value="Unassembled WGS sequence"/>
</dbReference>
<evidence type="ECO:0000259" key="8">
    <source>
        <dbReference type="Pfam" id="PF01182"/>
    </source>
</evidence>
<evidence type="ECO:0000313" key="9">
    <source>
        <dbReference type="EMBL" id="KDN95154.1"/>
    </source>
</evidence>
<dbReference type="GO" id="GO:0005975">
    <property type="term" value="P:carbohydrate metabolic process"/>
    <property type="evidence" value="ECO:0007669"/>
    <property type="project" value="UniProtKB-UniRule"/>
</dbReference>
<dbReference type="Gene3D" id="3.40.50.1360">
    <property type="match status" value="1"/>
</dbReference>
<dbReference type="EC" id="3.1.1.31" evidence="5 7"/>
<gene>
    <name evidence="7" type="primary">pgl</name>
    <name evidence="9" type="ORF">EI16_02270</name>
</gene>
<dbReference type="EMBL" id="JMIU01000001">
    <property type="protein sequence ID" value="KDN95154.1"/>
    <property type="molecule type" value="Genomic_DNA"/>
</dbReference>
<keyword evidence="7" id="KW-0378">Hydrolase</keyword>
<dbReference type="Pfam" id="PF01182">
    <property type="entry name" value="Glucosamine_iso"/>
    <property type="match status" value="1"/>
</dbReference>
<name>A0A066ZSA7_HYDMR</name>
<evidence type="ECO:0000256" key="1">
    <source>
        <dbReference type="ARBA" id="ARBA00000832"/>
    </source>
</evidence>
<evidence type="ECO:0000313" key="10">
    <source>
        <dbReference type="Proteomes" id="UP000027341"/>
    </source>
</evidence>
<proteinExistence type="inferred from homology"/>
<dbReference type="GO" id="GO:0006098">
    <property type="term" value="P:pentose-phosphate shunt"/>
    <property type="evidence" value="ECO:0007669"/>
    <property type="project" value="UniProtKB-UniPathway"/>
</dbReference>
<evidence type="ECO:0000256" key="5">
    <source>
        <dbReference type="ARBA" id="ARBA00013198"/>
    </source>
</evidence>
<dbReference type="InterPro" id="IPR037171">
    <property type="entry name" value="NagB/RpiA_transferase-like"/>
</dbReference>
<keyword evidence="10" id="KW-1185">Reference proteome</keyword>
<comment type="caution">
    <text evidence="9">The sequence shown here is derived from an EMBL/GenBank/DDBJ whole genome shotgun (WGS) entry which is preliminary data.</text>
</comment>
<evidence type="ECO:0000256" key="6">
    <source>
        <dbReference type="ARBA" id="ARBA00020337"/>
    </source>
</evidence>
<protein>
    <recommendedName>
        <fullName evidence="6 7">6-phosphogluconolactonase</fullName>
        <shortName evidence="7">6PGL</shortName>
        <ecNumber evidence="5 7">3.1.1.31</ecNumber>
    </recommendedName>
</protein>
<comment type="similarity">
    <text evidence="4 7">Belongs to the glucosamine/galactosamine-6-phosphate isomerase family. 6-phosphogluconolactonase subfamily.</text>
</comment>
<evidence type="ECO:0000256" key="3">
    <source>
        <dbReference type="ARBA" id="ARBA00004961"/>
    </source>
</evidence>
<dbReference type="NCBIfam" id="TIGR01198">
    <property type="entry name" value="pgl"/>
    <property type="match status" value="1"/>
</dbReference>
<dbReference type="STRING" id="28885.EI16_02270"/>
<accession>A0A066ZSA7</accession>
<dbReference type="CDD" id="cd01400">
    <property type="entry name" value="6PGL"/>
    <property type="match status" value="1"/>
</dbReference>
<evidence type="ECO:0000256" key="7">
    <source>
        <dbReference type="RuleBase" id="RU365095"/>
    </source>
</evidence>
<dbReference type="UniPathway" id="UPA00115">
    <property type="reaction ID" value="UER00409"/>
</dbReference>
<dbReference type="SUPFAM" id="SSF100950">
    <property type="entry name" value="NagB/RpiA/CoA transferase-like"/>
    <property type="match status" value="1"/>
</dbReference>